<dbReference type="Proteomes" id="UP000183658">
    <property type="component" value="Unassembled WGS sequence"/>
</dbReference>
<dbReference type="GO" id="GO:0004386">
    <property type="term" value="F:helicase activity"/>
    <property type="evidence" value="ECO:0007669"/>
    <property type="project" value="UniProtKB-KW"/>
</dbReference>
<keyword evidence="3" id="KW-0547">Nucleotide-binding</keyword>
<keyword evidence="3" id="KW-0378">Hydrolase</keyword>
<accession>A0A1H9I0D4</accession>
<keyword evidence="3" id="KW-0067">ATP-binding</keyword>
<evidence type="ECO:0000259" key="1">
    <source>
        <dbReference type="Pfam" id="PF13271"/>
    </source>
</evidence>
<evidence type="ECO:0000259" key="2">
    <source>
        <dbReference type="Pfam" id="PF21247"/>
    </source>
</evidence>
<keyword evidence="4" id="KW-1185">Reference proteome</keyword>
<dbReference type="InterPro" id="IPR038475">
    <property type="entry name" value="RecG_C_sf"/>
</dbReference>
<dbReference type="AlphaFoldDB" id="A0A1H9I0D4"/>
<dbReference type="Pfam" id="PF13749">
    <property type="entry name" value="HATPase_c_4"/>
    <property type="match status" value="1"/>
</dbReference>
<proteinExistence type="predicted"/>
<gene>
    <name evidence="3" type="ORF">SAMN05444355_103319</name>
</gene>
<dbReference type="InterPro" id="IPR025139">
    <property type="entry name" value="DUF4062"/>
</dbReference>
<dbReference type="Gene3D" id="3.30.565.60">
    <property type="match status" value="1"/>
</dbReference>
<evidence type="ECO:0000313" key="3">
    <source>
        <dbReference type="EMBL" id="SEQ68064.1"/>
    </source>
</evidence>
<sequence>MPKTKIFISSVQAEFAEERQMVFEYILSDPLLGRFFDPFLFERLPAIDQRTDTIYLNEVQQCSIYLGILGTQYGFEDSEGISPTEREFDHATLHHKTRLIFLTSPSSQERNEKQNAFIQKAQQVLIRKRFSTIDELKASIYAALVNYLIEKELIRIGPFDATLHATATLEDIDTNKVSDFVQIANARRGFKLPASAPVEEILVHLNLMNDNRITNAALLLFGKEPQRFFINSEVRCVHFHGNIVEKPIPSYKVFKGDVFELVDQALDFVLSKLDYSVGTRQDDIEIPGKYEIPKEIVAEAIVNAIAHRDYTSNGSVQVMLFSDRLEIINPGALPLGWTTEKLKTLHTSVPANPLLAEPMYLKGYIERLGTGTADIMRIAKANNLQAPDFEQNEDFKTILYRPSTHQVPTKLPPSTHQVPTKYPNTSVEVRNLLKVVEGEMSRQEIQEELGLKDRRNFRENYLDPASALGVIELKYPNSPNHPKQRYLLTEKGAALKKEFNK</sequence>
<name>A0A1H9I0D4_FLAFI</name>
<organism evidence="3 4">
    <name type="scientific">Flavobacterium frigoris</name>
    <dbReference type="NCBI Taxonomy" id="229204"/>
    <lineage>
        <taxon>Bacteria</taxon>
        <taxon>Pseudomonadati</taxon>
        <taxon>Bacteroidota</taxon>
        <taxon>Flavobacteriia</taxon>
        <taxon>Flavobacteriales</taxon>
        <taxon>Flavobacteriaceae</taxon>
        <taxon>Flavobacterium</taxon>
    </lineage>
</organism>
<dbReference type="OrthoDB" id="9807907at2"/>
<dbReference type="Pfam" id="PF21247">
    <property type="entry name" value="Fic-like_C"/>
    <property type="match status" value="1"/>
</dbReference>
<feature type="domain" description="Filamentation induced by cAMP protein Fic-like C-terminal" evidence="2">
    <location>
        <begin position="428"/>
        <end position="489"/>
    </location>
</feature>
<reference evidence="4" key="1">
    <citation type="submission" date="2016-10" db="EMBL/GenBank/DDBJ databases">
        <authorList>
            <person name="Varghese N."/>
            <person name="Submissions S."/>
        </authorList>
    </citation>
    <scope>NUCLEOTIDE SEQUENCE [LARGE SCALE GENOMIC DNA]</scope>
    <source>
        <strain evidence="4">DSM 15719</strain>
    </source>
</reference>
<dbReference type="Pfam" id="PF13271">
    <property type="entry name" value="DUF4062"/>
    <property type="match status" value="1"/>
</dbReference>
<dbReference type="EMBL" id="FOFZ01000003">
    <property type="protein sequence ID" value="SEQ68064.1"/>
    <property type="molecule type" value="Genomic_DNA"/>
</dbReference>
<evidence type="ECO:0000313" key="4">
    <source>
        <dbReference type="Proteomes" id="UP000183658"/>
    </source>
</evidence>
<feature type="domain" description="DUF4062" evidence="1">
    <location>
        <begin position="5"/>
        <end position="91"/>
    </location>
</feature>
<keyword evidence="3" id="KW-0347">Helicase</keyword>
<protein>
    <submittedName>
        <fullName evidence="3">Putative ATP-dependent DNA helicase recG C-terminal</fullName>
    </submittedName>
</protein>
<dbReference type="InterPro" id="IPR049514">
    <property type="entry name" value="Fic-like_C"/>
</dbReference>
<dbReference type="PANTHER" id="PTHR30595">
    <property type="entry name" value="GLPR-RELATED TRANSCRIPTIONAL REPRESSOR"/>
    <property type="match status" value="1"/>
</dbReference>
<dbReference type="RefSeq" id="WP_074722637.1">
    <property type="nucleotide sequence ID" value="NZ_CBCRVS010000012.1"/>
</dbReference>
<dbReference type="PANTHER" id="PTHR30595:SF6">
    <property type="entry name" value="SCHLAFEN ALBA-2 DOMAIN-CONTAINING PROTEIN"/>
    <property type="match status" value="1"/>
</dbReference>